<dbReference type="GO" id="GO:0005506">
    <property type="term" value="F:iron ion binding"/>
    <property type="evidence" value="ECO:0007669"/>
    <property type="project" value="InterPro"/>
</dbReference>
<evidence type="ECO:0000313" key="10">
    <source>
        <dbReference type="EMBL" id="KAK4135996.1"/>
    </source>
</evidence>
<name>A0AAN6ZFP7_9PEZI</name>
<dbReference type="PANTHER" id="PTHR46206">
    <property type="entry name" value="CYTOCHROME P450"/>
    <property type="match status" value="1"/>
</dbReference>
<evidence type="ECO:0000256" key="1">
    <source>
        <dbReference type="ARBA" id="ARBA00001971"/>
    </source>
</evidence>
<proteinExistence type="inferred from homology"/>
<dbReference type="CDD" id="cd11041">
    <property type="entry name" value="CYP503A1-like"/>
    <property type="match status" value="1"/>
</dbReference>
<reference evidence="10" key="1">
    <citation type="journal article" date="2023" name="Mol. Phylogenet. Evol.">
        <title>Genome-scale phylogeny and comparative genomics of the fungal order Sordariales.</title>
        <authorList>
            <person name="Hensen N."/>
            <person name="Bonometti L."/>
            <person name="Westerberg I."/>
            <person name="Brannstrom I.O."/>
            <person name="Guillou S."/>
            <person name="Cros-Aarteil S."/>
            <person name="Calhoun S."/>
            <person name="Haridas S."/>
            <person name="Kuo A."/>
            <person name="Mondo S."/>
            <person name="Pangilinan J."/>
            <person name="Riley R."/>
            <person name="LaButti K."/>
            <person name="Andreopoulos B."/>
            <person name="Lipzen A."/>
            <person name="Chen C."/>
            <person name="Yan M."/>
            <person name="Daum C."/>
            <person name="Ng V."/>
            <person name="Clum A."/>
            <person name="Steindorff A."/>
            <person name="Ohm R.A."/>
            <person name="Martin F."/>
            <person name="Silar P."/>
            <person name="Natvig D.O."/>
            <person name="Lalanne C."/>
            <person name="Gautier V."/>
            <person name="Ament-Velasquez S.L."/>
            <person name="Kruys A."/>
            <person name="Hutchinson M.I."/>
            <person name="Powell A.J."/>
            <person name="Barry K."/>
            <person name="Miller A.N."/>
            <person name="Grigoriev I.V."/>
            <person name="Debuchy R."/>
            <person name="Gladieux P."/>
            <person name="Hiltunen Thoren M."/>
            <person name="Johannesson H."/>
        </authorList>
    </citation>
    <scope>NUCLEOTIDE SEQUENCE</scope>
    <source>
        <strain evidence="10">CBS 123565</strain>
    </source>
</reference>
<evidence type="ECO:0000256" key="2">
    <source>
        <dbReference type="ARBA" id="ARBA00010617"/>
    </source>
</evidence>
<comment type="similarity">
    <text evidence="2 8">Belongs to the cytochrome P450 family.</text>
</comment>
<protein>
    <submittedName>
        <fullName evidence="10">Cytochrome P450</fullName>
    </submittedName>
</protein>
<dbReference type="PANTHER" id="PTHR46206:SF7">
    <property type="entry name" value="P450, PUTATIVE (EUROFUNG)-RELATED"/>
    <property type="match status" value="1"/>
</dbReference>
<evidence type="ECO:0000256" key="4">
    <source>
        <dbReference type="ARBA" id="ARBA00023002"/>
    </source>
</evidence>
<sequence>MHARYTKLIIGATLIPHTIKSSLTPGLVRLNPSIADEVADSLGKEFPRCDDWTPININHKLLRIVAVVSGRVFVGEELSRSDEYLDAAINYTLELMGARRALDHMHPWKRPFLANRLPEIKKLDARLKQADKLLRPVVEARQRLAGNEKPDDMLQWLMDGQDKFKHYTSEELAKVQLAITFAAIHTTTLTATNAFYNIAAYPQHTAELRDEIRTVLAEHDGVFSSSALQAMKKLDSFLKETMRMHPPTAASFQRRVNQTFTLSNGQVIPRGVVIEAPALAQQQDSDVFPNADKFEPFRFAELREKARQAGEAEAAAQNQFVSVNTQHLTFGYGRHACPGRFFAANEIKMIVANTVLRYDIKMPDGATGRYQNLMHGSSVSSASSGNLSTERF</sequence>
<keyword evidence="5 7" id="KW-0408">Iron</keyword>
<keyword evidence="3 7" id="KW-0479">Metal-binding</keyword>
<dbReference type="Gene3D" id="1.10.630.10">
    <property type="entry name" value="Cytochrome P450"/>
    <property type="match status" value="1"/>
</dbReference>
<dbReference type="GO" id="GO:0020037">
    <property type="term" value="F:heme binding"/>
    <property type="evidence" value="ECO:0007669"/>
    <property type="project" value="InterPro"/>
</dbReference>
<dbReference type="InterPro" id="IPR036396">
    <property type="entry name" value="Cyt_P450_sf"/>
</dbReference>
<dbReference type="EMBL" id="MU853404">
    <property type="protein sequence ID" value="KAK4135996.1"/>
    <property type="molecule type" value="Genomic_DNA"/>
</dbReference>
<evidence type="ECO:0000256" key="7">
    <source>
        <dbReference type="PIRSR" id="PIRSR602403-1"/>
    </source>
</evidence>
<comment type="caution">
    <text evidence="10">The sequence shown here is derived from an EMBL/GenBank/DDBJ whole genome shotgun (WGS) entry which is preliminary data.</text>
</comment>
<accession>A0AAN6ZFP7</accession>
<keyword evidence="6 8" id="KW-0503">Monooxygenase</keyword>
<dbReference type="GO" id="GO:0016705">
    <property type="term" value="F:oxidoreductase activity, acting on paired donors, with incorporation or reduction of molecular oxygen"/>
    <property type="evidence" value="ECO:0007669"/>
    <property type="project" value="InterPro"/>
</dbReference>
<evidence type="ECO:0000256" key="9">
    <source>
        <dbReference type="SAM" id="MobiDB-lite"/>
    </source>
</evidence>
<dbReference type="Proteomes" id="UP001304895">
    <property type="component" value="Unassembled WGS sequence"/>
</dbReference>
<dbReference type="GO" id="GO:0004497">
    <property type="term" value="F:monooxygenase activity"/>
    <property type="evidence" value="ECO:0007669"/>
    <property type="project" value="UniProtKB-KW"/>
</dbReference>
<dbReference type="InterPro" id="IPR017972">
    <property type="entry name" value="Cyt_P450_CS"/>
</dbReference>
<dbReference type="AlphaFoldDB" id="A0AAN6ZFP7"/>
<keyword evidence="4 8" id="KW-0560">Oxidoreductase</keyword>
<feature type="binding site" description="axial binding residue" evidence="7">
    <location>
        <position position="337"/>
    </location>
    <ligand>
        <name>heme</name>
        <dbReference type="ChEBI" id="CHEBI:30413"/>
    </ligand>
    <ligandPart>
        <name>Fe</name>
        <dbReference type="ChEBI" id="CHEBI:18248"/>
    </ligandPart>
</feature>
<dbReference type="SUPFAM" id="SSF48264">
    <property type="entry name" value="Cytochrome P450"/>
    <property type="match status" value="1"/>
</dbReference>
<gene>
    <name evidence="10" type="ORF">BT67DRAFT_440127</name>
</gene>
<dbReference type="PRINTS" id="PR00385">
    <property type="entry name" value="P450"/>
</dbReference>
<dbReference type="PROSITE" id="PS00086">
    <property type="entry name" value="CYTOCHROME_P450"/>
    <property type="match status" value="1"/>
</dbReference>
<evidence type="ECO:0000256" key="8">
    <source>
        <dbReference type="RuleBase" id="RU000461"/>
    </source>
</evidence>
<evidence type="ECO:0000256" key="3">
    <source>
        <dbReference type="ARBA" id="ARBA00022723"/>
    </source>
</evidence>
<dbReference type="PRINTS" id="PR00465">
    <property type="entry name" value="EP450IV"/>
</dbReference>
<evidence type="ECO:0000313" key="11">
    <source>
        <dbReference type="Proteomes" id="UP001304895"/>
    </source>
</evidence>
<feature type="region of interest" description="Disordered" evidence="9">
    <location>
        <begin position="371"/>
        <end position="392"/>
    </location>
</feature>
<keyword evidence="11" id="KW-1185">Reference proteome</keyword>
<reference evidence="10" key="2">
    <citation type="submission" date="2023-05" db="EMBL/GenBank/DDBJ databases">
        <authorList>
            <consortium name="Lawrence Berkeley National Laboratory"/>
            <person name="Steindorff A."/>
            <person name="Hensen N."/>
            <person name="Bonometti L."/>
            <person name="Westerberg I."/>
            <person name="Brannstrom I.O."/>
            <person name="Guillou S."/>
            <person name="Cros-Aarteil S."/>
            <person name="Calhoun S."/>
            <person name="Haridas S."/>
            <person name="Kuo A."/>
            <person name="Mondo S."/>
            <person name="Pangilinan J."/>
            <person name="Riley R."/>
            <person name="Labutti K."/>
            <person name="Andreopoulos B."/>
            <person name="Lipzen A."/>
            <person name="Chen C."/>
            <person name="Yanf M."/>
            <person name="Daum C."/>
            <person name="Ng V."/>
            <person name="Clum A."/>
            <person name="Ohm R."/>
            <person name="Martin F."/>
            <person name="Silar P."/>
            <person name="Natvig D."/>
            <person name="Lalanne C."/>
            <person name="Gautier V."/>
            <person name="Ament-Velasquez S.L."/>
            <person name="Kruys A."/>
            <person name="Hutchinson M.I."/>
            <person name="Powell A.J."/>
            <person name="Barry K."/>
            <person name="Miller A.N."/>
            <person name="Grigoriev I.V."/>
            <person name="Debuchy R."/>
            <person name="Gladieux P."/>
            <person name="Thoren M.H."/>
            <person name="Johannesson H."/>
        </authorList>
    </citation>
    <scope>NUCLEOTIDE SEQUENCE</scope>
    <source>
        <strain evidence="10">CBS 123565</strain>
    </source>
</reference>
<keyword evidence="7 8" id="KW-0349">Heme</keyword>
<dbReference type="InterPro" id="IPR001128">
    <property type="entry name" value="Cyt_P450"/>
</dbReference>
<organism evidence="10 11">
    <name type="scientific">Trichocladium antarcticum</name>
    <dbReference type="NCBI Taxonomy" id="1450529"/>
    <lineage>
        <taxon>Eukaryota</taxon>
        <taxon>Fungi</taxon>
        <taxon>Dikarya</taxon>
        <taxon>Ascomycota</taxon>
        <taxon>Pezizomycotina</taxon>
        <taxon>Sordariomycetes</taxon>
        <taxon>Sordariomycetidae</taxon>
        <taxon>Sordariales</taxon>
        <taxon>Chaetomiaceae</taxon>
        <taxon>Trichocladium</taxon>
    </lineage>
</organism>
<comment type="cofactor">
    <cofactor evidence="1 7">
        <name>heme</name>
        <dbReference type="ChEBI" id="CHEBI:30413"/>
    </cofactor>
</comment>
<feature type="compositionally biased region" description="Low complexity" evidence="9">
    <location>
        <begin position="377"/>
        <end position="392"/>
    </location>
</feature>
<dbReference type="InterPro" id="IPR002403">
    <property type="entry name" value="Cyt_P450_E_grp-IV"/>
</dbReference>
<evidence type="ECO:0000256" key="6">
    <source>
        <dbReference type="ARBA" id="ARBA00023033"/>
    </source>
</evidence>
<dbReference type="Pfam" id="PF00067">
    <property type="entry name" value="p450"/>
    <property type="match status" value="1"/>
</dbReference>
<evidence type="ECO:0000256" key="5">
    <source>
        <dbReference type="ARBA" id="ARBA00023004"/>
    </source>
</evidence>